<dbReference type="PANTHER" id="PTHR12526">
    <property type="entry name" value="GLYCOSYLTRANSFERASE"/>
    <property type="match status" value="1"/>
</dbReference>
<evidence type="ECO:0000259" key="1">
    <source>
        <dbReference type="Pfam" id="PF00534"/>
    </source>
</evidence>
<accession>A0A6J4ML00</accession>
<evidence type="ECO:0008006" key="4">
    <source>
        <dbReference type="Google" id="ProtNLM"/>
    </source>
</evidence>
<dbReference type="AlphaFoldDB" id="A0A6J4ML00"/>
<dbReference type="Pfam" id="PF13439">
    <property type="entry name" value="Glyco_transf_4"/>
    <property type="match status" value="1"/>
</dbReference>
<dbReference type="EMBL" id="CADCTW010000207">
    <property type="protein sequence ID" value="CAA9362348.1"/>
    <property type="molecule type" value="Genomic_DNA"/>
</dbReference>
<reference evidence="3" key="1">
    <citation type="submission" date="2020-02" db="EMBL/GenBank/DDBJ databases">
        <authorList>
            <person name="Meier V. D."/>
        </authorList>
    </citation>
    <scope>NUCLEOTIDE SEQUENCE</scope>
    <source>
        <strain evidence="3">AVDCRST_MAG68</strain>
    </source>
</reference>
<protein>
    <recommendedName>
        <fullName evidence="4">Glycosyltransferase</fullName>
    </recommendedName>
</protein>
<organism evidence="3">
    <name type="scientific">uncultured Gemmatimonadota bacterium</name>
    <dbReference type="NCBI Taxonomy" id="203437"/>
    <lineage>
        <taxon>Bacteria</taxon>
        <taxon>Pseudomonadati</taxon>
        <taxon>Gemmatimonadota</taxon>
        <taxon>environmental samples</taxon>
    </lineage>
</organism>
<proteinExistence type="predicted"/>
<evidence type="ECO:0000313" key="3">
    <source>
        <dbReference type="EMBL" id="CAA9362348.1"/>
    </source>
</evidence>
<dbReference type="PANTHER" id="PTHR12526:SF635">
    <property type="entry name" value="GLYCOSYL TRANSFERASE GROUP 1"/>
    <property type="match status" value="1"/>
</dbReference>
<gene>
    <name evidence="3" type="ORF">AVDCRST_MAG68-4550</name>
</gene>
<dbReference type="Pfam" id="PF00534">
    <property type="entry name" value="Glycos_transf_1"/>
    <property type="match status" value="1"/>
</dbReference>
<sequence>MSSPTRPIKVLNLTSTPAGIGGVESLLLSAAGKYDTRRFDVAFCNLFDARGEDSVFPAALQARGARLLDVPGQKWRDLPALVTGLAQLLRRERFDVLHSHMLHATLVGHLAGSIARVPVRIASRQYTREPYQNKGRWMRALDRRAFRTATHVVAVSGAVRAVLVDEDGVAPERISVISNSIDIAAIDAAELGAPLPWDASWDGSFLLGYVASLTWRKDHANLLRAFAQVVAQEPRARLVLVGEGPEEAGLKALAAELRLEGRVLFTGRRNDVPALARHFHLYVHPPRHEAFGIAVVEAMALAKPVVATRVDGIPEVLGEDAGLLVPPGDPAALAAAILKTMRDPRAGAGMGACGRQRAERHFAVEVMVERYQELYSRFANGSS</sequence>
<dbReference type="GO" id="GO:0016757">
    <property type="term" value="F:glycosyltransferase activity"/>
    <property type="evidence" value="ECO:0007669"/>
    <property type="project" value="InterPro"/>
</dbReference>
<dbReference type="InterPro" id="IPR028098">
    <property type="entry name" value="Glyco_trans_4-like_N"/>
</dbReference>
<name>A0A6J4ML00_9BACT</name>
<dbReference type="Gene3D" id="3.40.50.2000">
    <property type="entry name" value="Glycogen Phosphorylase B"/>
    <property type="match status" value="2"/>
</dbReference>
<feature type="domain" description="Glycosyl transferase family 1" evidence="1">
    <location>
        <begin position="203"/>
        <end position="351"/>
    </location>
</feature>
<dbReference type="InterPro" id="IPR001296">
    <property type="entry name" value="Glyco_trans_1"/>
</dbReference>
<feature type="domain" description="Glycosyltransferase subfamily 4-like N-terminal" evidence="2">
    <location>
        <begin position="20"/>
        <end position="183"/>
    </location>
</feature>
<dbReference type="SUPFAM" id="SSF53756">
    <property type="entry name" value="UDP-Glycosyltransferase/glycogen phosphorylase"/>
    <property type="match status" value="1"/>
</dbReference>
<evidence type="ECO:0000259" key="2">
    <source>
        <dbReference type="Pfam" id="PF13439"/>
    </source>
</evidence>